<evidence type="ECO:0000313" key="2">
    <source>
        <dbReference type="EMBL" id="RUO41827.1"/>
    </source>
</evidence>
<accession>A0A7Z7EU72</accession>
<dbReference type="Pfam" id="PF07963">
    <property type="entry name" value="N_methyl"/>
    <property type="match status" value="1"/>
</dbReference>
<evidence type="ECO:0000256" key="1">
    <source>
        <dbReference type="SAM" id="Phobius"/>
    </source>
</evidence>
<dbReference type="NCBIfam" id="TIGR02532">
    <property type="entry name" value="IV_pilin_GFxxxE"/>
    <property type="match status" value="1"/>
</dbReference>
<proteinExistence type="predicted"/>
<evidence type="ECO:0000313" key="3">
    <source>
        <dbReference type="Proteomes" id="UP000287766"/>
    </source>
</evidence>
<protein>
    <recommendedName>
        <fullName evidence="4">MSHA biogenesis protein MshD</fullName>
    </recommendedName>
</protein>
<dbReference type="RefSeq" id="WP_169930557.1">
    <property type="nucleotide sequence ID" value="NZ_PIPR01000001.1"/>
</dbReference>
<comment type="caution">
    <text evidence="2">The sequence shown here is derived from an EMBL/GenBank/DDBJ whole genome shotgun (WGS) entry which is preliminary data.</text>
</comment>
<keyword evidence="1" id="KW-0812">Transmembrane</keyword>
<organism evidence="2 3">
    <name type="scientific">Pseudidiomarina aestuarii</name>
    <dbReference type="NCBI Taxonomy" id="624146"/>
    <lineage>
        <taxon>Bacteria</taxon>
        <taxon>Pseudomonadati</taxon>
        <taxon>Pseudomonadota</taxon>
        <taxon>Gammaproteobacteria</taxon>
        <taxon>Alteromonadales</taxon>
        <taxon>Idiomarinaceae</taxon>
        <taxon>Pseudidiomarina</taxon>
    </lineage>
</organism>
<dbReference type="PROSITE" id="PS00409">
    <property type="entry name" value="PROKAR_NTER_METHYL"/>
    <property type="match status" value="1"/>
</dbReference>
<dbReference type="Proteomes" id="UP000287766">
    <property type="component" value="Unassembled WGS sequence"/>
</dbReference>
<reference evidence="3" key="1">
    <citation type="journal article" date="2018" name="Front. Microbiol.">
        <title>Genome-Based Analysis Reveals the Taxonomy and Diversity of the Family Idiomarinaceae.</title>
        <authorList>
            <person name="Liu Y."/>
            <person name="Lai Q."/>
            <person name="Shao Z."/>
        </authorList>
    </citation>
    <scope>NUCLEOTIDE SEQUENCE [LARGE SCALE GENOMIC DNA]</scope>
    <source>
        <strain evidence="3">KYW314</strain>
    </source>
</reference>
<keyword evidence="3" id="KW-1185">Reference proteome</keyword>
<keyword evidence="1" id="KW-0472">Membrane</keyword>
<dbReference type="EMBL" id="PIPR01000001">
    <property type="protein sequence ID" value="RUO41827.1"/>
    <property type="molecule type" value="Genomic_DNA"/>
</dbReference>
<dbReference type="AlphaFoldDB" id="A0A7Z7EU72"/>
<gene>
    <name evidence="2" type="ORF">CWE22_06650</name>
</gene>
<feature type="transmembrane region" description="Helical" evidence="1">
    <location>
        <begin position="6"/>
        <end position="26"/>
    </location>
</feature>
<keyword evidence="1" id="KW-1133">Transmembrane helix</keyword>
<name>A0A7Z7EU72_9GAMM</name>
<evidence type="ECO:0008006" key="4">
    <source>
        <dbReference type="Google" id="ProtNLM"/>
    </source>
</evidence>
<sequence>MTQNKGFTLVEIVVGLVVLAIALVGISSTLFQQSRNSVDPVYQVRATELGQSLLTEILALDFDQANSQGSSAGSCNPVPPRQCSTTLGAEEPSREDWNDVDDFDGYTTAGELLSGATISDLYRNFEVSVTVCYAATITGNCGPDATIEDYKRIQVDVTTPTGQVITFAAYRGNL</sequence>
<dbReference type="InterPro" id="IPR012902">
    <property type="entry name" value="N_methyl_site"/>
</dbReference>